<dbReference type="AlphaFoldDB" id="A0A2H1KTQ9"/>
<keyword evidence="2" id="KW-1185">Reference proteome</keyword>
<sequence length="496" mass="55419">MSITTTQERMFHAGAAEGRHDLELIQLAVVITGDTVNADALENWRRVANAYVERARRFMLPRLPVDSVDTEARVHSLEASNLEEALSLDSEKGIDPRVQAHRFSRCVLQDESHVALWTMHHSFFDMVGINEVLFESFPDGKLDERRRTARQGQALPGLAEVREYWSGLHESLRVGDRGRLVQARRRVALPDADERVRARPFLFVAALLAAQLQGERSVTVGQVYDARPFVDVASPEAGPAIVVMPVSAKLEPGVTVSETLKRLDRSDRNARRFIASSPPSSPTGLSTVTLNFQPLAWRQRLREAMQGVGMDAGDIVLRQYSSLPLVLHVEKDDGWFVEATSWSGLYDQKELEALLETCVLNLQQALFHPDKCMQEVAEVPVIRGDSVLNLDDDPAQLLRCAFEQGRDEVAVVSPFTDHTFGELGERANQYAAHLDRMSVDAGARVGVYSQRCFEAYAALPLRVRLERDHGDRANQSDHVGREPGSQSICRVSLWPK</sequence>
<dbReference type="Proteomes" id="UP000234342">
    <property type="component" value="Unassembled WGS sequence"/>
</dbReference>
<proteinExistence type="predicted"/>
<evidence type="ECO:0000313" key="1">
    <source>
        <dbReference type="EMBL" id="SMY03039.1"/>
    </source>
</evidence>
<dbReference type="EMBL" id="FXZE01000033">
    <property type="protein sequence ID" value="SMY03039.1"/>
    <property type="molecule type" value="Genomic_DNA"/>
</dbReference>
<organism evidence="1 2">
    <name type="scientific">Brevibacterium antiquum</name>
    <dbReference type="NCBI Taxonomy" id="234835"/>
    <lineage>
        <taxon>Bacteria</taxon>
        <taxon>Bacillati</taxon>
        <taxon>Actinomycetota</taxon>
        <taxon>Actinomycetes</taxon>
        <taxon>Micrococcales</taxon>
        <taxon>Brevibacteriaceae</taxon>
        <taxon>Brevibacterium</taxon>
    </lineage>
</organism>
<dbReference type="InterPro" id="IPR042099">
    <property type="entry name" value="ANL_N_sf"/>
</dbReference>
<dbReference type="Gene3D" id="3.30.559.30">
    <property type="entry name" value="Nonribosomal peptide synthetase, condensation domain"/>
    <property type="match status" value="1"/>
</dbReference>
<dbReference type="RefSeq" id="WP_101644803.1">
    <property type="nucleotide sequence ID" value="NZ_FXZE01000033.1"/>
</dbReference>
<dbReference type="GO" id="GO:0031177">
    <property type="term" value="F:phosphopantetheine binding"/>
    <property type="evidence" value="ECO:0007669"/>
    <property type="project" value="TreeGrafter"/>
</dbReference>
<protein>
    <submittedName>
        <fullName evidence="1">AMP-binding enzyme</fullName>
    </submittedName>
</protein>
<reference evidence="2" key="1">
    <citation type="submission" date="2017-03" db="EMBL/GenBank/DDBJ databases">
        <authorList>
            <person name="Monnet C."/>
        </authorList>
    </citation>
    <scope>NUCLEOTIDE SEQUENCE [LARGE SCALE GENOMIC DNA]</scope>
    <source>
        <strain evidence="2">P10</strain>
    </source>
</reference>
<dbReference type="GO" id="GO:0005737">
    <property type="term" value="C:cytoplasm"/>
    <property type="evidence" value="ECO:0007669"/>
    <property type="project" value="TreeGrafter"/>
</dbReference>
<dbReference type="PANTHER" id="PTHR45527:SF1">
    <property type="entry name" value="FATTY ACID SYNTHASE"/>
    <property type="match status" value="1"/>
</dbReference>
<dbReference type="PANTHER" id="PTHR45527">
    <property type="entry name" value="NONRIBOSOMAL PEPTIDE SYNTHETASE"/>
    <property type="match status" value="1"/>
</dbReference>
<dbReference type="SUPFAM" id="SSF56801">
    <property type="entry name" value="Acetyl-CoA synthetase-like"/>
    <property type="match status" value="1"/>
</dbReference>
<dbReference type="Gene3D" id="3.40.50.12780">
    <property type="entry name" value="N-terminal domain of ligase-like"/>
    <property type="match status" value="1"/>
</dbReference>
<dbReference type="GO" id="GO:0043041">
    <property type="term" value="P:amino acid activation for nonribosomal peptide biosynthetic process"/>
    <property type="evidence" value="ECO:0007669"/>
    <property type="project" value="TreeGrafter"/>
</dbReference>
<gene>
    <name evidence="1" type="ORF">BANT10_03474</name>
</gene>
<dbReference type="GO" id="GO:0044550">
    <property type="term" value="P:secondary metabolite biosynthetic process"/>
    <property type="evidence" value="ECO:0007669"/>
    <property type="project" value="TreeGrafter"/>
</dbReference>
<evidence type="ECO:0000313" key="2">
    <source>
        <dbReference type="Proteomes" id="UP000234342"/>
    </source>
</evidence>
<dbReference type="SUPFAM" id="SSF52777">
    <property type="entry name" value="CoA-dependent acyltransferases"/>
    <property type="match status" value="2"/>
</dbReference>
<accession>A0A2H1KTQ9</accession>
<name>A0A2H1KTQ9_9MICO</name>